<keyword evidence="2" id="KW-1185">Reference proteome</keyword>
<dbReference type="STRING" id="251221.gene:10761156"/>
<proteinExistence type="predicted"/>
<evidence type="ECO:0000313" key="2">
    <source>
        <dbReference type="Proteomes" id="UP000000557"/>
    </source>
</evidence>
<reference evidence="1 2" key="2">
    <citation type="journal article" date="2003" name="DNA Res.">
        <title>Complete genome structure of Gloeobacter violaceus PCC 7421, a cyanobacterium that lacks thylakoids (supplement).</title>
        <authorList>
            <person name="Nakamura Y."/>
            <person name="Kaneko T."/>
            <person name="Sato S."/>
            <person name="Mimuro M."/>
            <person name="Miyashita H."/>
            <person name="Tsuchiya T."/>
            <person name="Sasamoto S."/>
            <person name="Watanabe A."/>
            <person name="Kawashima K."/>
            <person name="Kishida Y."/>
            <person name="Kiyokawa C."/>
            <person name="Kohara M."/>
            <person name="Matsumoto M."/>
            <person name="Matsuno A."/>
            <person name="Nakazaki N."/>
            <person name="Shimpo S."/>
            <person name="Takeuchi C."/>
            <person name="Yamada M."/>
            <person name="Tabata S."/>
        </authorList>
    </citation>
    <scope>NUCLEOTIDE SEQUENCE [LARGE SCALE GENOMIC DNA]</scope>
    <source>
        <strain evidence="2">ATCC 29082 / PCC 7421</strain>
    </source>
</reference>
<evidence type="ECO:0000313" key="1">
    <source>
        <dbReference type="EMBL" id="BAC91582.1"/>
    </source>
</evidence>
<dbReference type="KEGG" id="gvi:gll3641"/>
<protein>
    <submittedName>
        <fullName evidence="1">Gll3641 protein</fullName>
    </submittedName>
</protein>
<sequence>MLRQPPMNAPVLLSAPALDAAERCARLFRYLYLDRLGGSGEGFEASEQQGQAHRRFCRLVELAAQNRRIEPLLAAAGAQVQIWWERFTESPHSHPQGQPFFEYPLWVRLGSWRISTHLNRLSLHEKQLTAFIWNTDLERPEDGDLLEDWQLRLARTILCLAGERLVGGRPMDPADLRLVVWFANAPARPYTLNYSPPAFEADRRVLTLALQRLERFAATGYPMSADLQVCSGCLFRTRCYGLRPEGPMPFRSWEPQDFAPLEPQIDGPA</sequence>
<dbReference type="PhylomeDB" id="Q7NF85"/>
<dbReference type="EMBL" id="BA000045">
    <property type="protein sequence ID" value="BAC91582.1"/>
    <property type="molecule type" value="Genomic_DNA"/>
</dbReference>
<dbReference type="EnsemblBacteria" id="BAC91582">
    <property type="protein sequence ID" value="BAC91582"/>
    <property type="gene ID" value="BAC91582"/>
</dbReference>
<dbReference type="eggNOG" id="COG2887">
    <property type="taxonomic scope" value="Bacteria"/>
</dbReference>
<gene>
    <name evidence="1" type="ordered locus">gll3641</name>
</gene>
<dbReference type="HOGENOM" id="CLU_1033512_0_0_3"/>
<dbReference type="OrthoDB" id="450180at2"/>
<organism evidence="1 2">
    <name type="scientific">Gloeobacter violaceus (strain ATCC 29082 / PCC 7421)</name>
    <dbReference type="NCBI Taxonomy" id="251221"/>
    <lineage>
        <taxon>Bacteria</taxon>
        <taxon>Bacillati</taxon>
        <taxon>Cyanobacteriota</taxon>
        <taxon>Cyanophyceae</taxon>
        <taxon>Gloeobacterales</taxon>
        <taxon>Gloeobacteraceae</taxon>
        <taxon>Gloeobacter</taxon>
    </lineage>
</organism>
<dbReference type="AlphaFoldDB" id="Q7NF85"/>
<name>Q7NF85_GLOVI</name>
<dbReference type="InParanoid" id="Q7NF85"/>
<reference evidence="1 2" key="1">
    <citation type="journal article" date="2003" name="DNA Res.">
        <title>Complete genome structure of Gloeobacter violaceus PCC 7421, a cyanobacterium that lacks thylakoids.</title>
        <authorList>
            <person name="Nakamura Y."/>
            <person name="Kaneko T."/>
            <person name="Sato S."/>
            <person name="Mimuro M."/>
            <person name="Miyashita H."/>
            <person name="Tsuchiya T."/>
            <person name="Sasamoto S."/>
            <person name="Watanabe A."/>
            <person name="Kawashima K."/>
            <person name="Kishida Y."/>
            <person name="Kiyokawa C."/>
            <person name="Kohara M."/>
            <person name="Matsumoto M."/>
            <person name="Matsuno A."/>
            <person name="Nakazaki N."/>
            <person name="Shimpo S."/>
            <person name="Takeuchi C."/>
            <person name="Yamada M."/>
            <person name="Tabata S."/>
        </authorList>
    </citation>
    <scope>NUCLEOTIDE SEQUENCE [LARGE SCALE GENOMIC DNA]</scope>
    <source>
        <strain evidence="2">ATCC 29082 / PCC 7421</strain>
    </source>
</reference>
<dbReference type="Proteomes" id="UP000000557">
    <property type="component" value="Chromosome"/>
</dbReference>
<accession>Q7NF85</accession>